<protein>
    <submittedName>
        <fullName evidence="1">Uncharacterized protein</fullName>
    </submittedName>
</protein>
<dbReference type="AlphaFoldDB" id="A0AAV4UA24"/>
<comment type="caution">
    <text evidence="1">The sequence shown here is derived from an EMBL/GenBank/DDBJ whole genome shotgun (WGS) entry which is preliminary data.</text>
</comment>
<gene>
    <name evidence="1" type="ORF">CEXT_476981</name>
</gene>
<keyword evidence="2" id="KW-1185">Reference proteome</keyword>
<reference evidence="1 2" key="1">
    <citation type="submission" date="2021-06" db="EMBL/GenBank/DDBJ databases">
        <title>Caerostris extrusa draft genome.</title>
        <authorList>
            <person name="Kono N."/>
            <person name="Arakawa K."/>
        </authorList>
    </citation>
    <scope>NUCLEOTIDE SEQUENCE [LARGE SCALE GENOMIC DNA]</scope>
</reference>
<dbReference type="Proteomes" id="UP001054945">
    <property type="component" value="Unassembled WGS sequence"/>
</dbReference>
<sequence>MFTFLVLYNLTNFKPAHLRKSSILFLETDIQLSTQPINNELDTAHKYHKRTLQTTPISDLRLIGAEKRRKTNKNQDREALLRGEVNLLLAGKKN</sequence>
<dbReference type="EMBL" id="BPLR01012532">
    <property type="protein sequence ID" value="GIY54606.1"/>
    <property type="molecule type" value="Genomic_DNA"/>
</dbReference>
<proteinExistence type="predicted"/>
<organism evidence="1 2">
    <name type="scientific">Caerostris extrusa</name>
    <name type="common">Bark spider</name>
    <name type="synonym">Caerostris bankana</name>
    <dbReference type="NCBI Taxonomy" id="172846"/>
    <lineage>
        <taxon>Eukaryota</taxon>
        <taxon>Metazoa</taxon>
        <taxon>Ecdysozoa</taxon>
        <taxon>Arthropoda</taxon>
        <taxon>Chelicerata</taxon>
        <taxon>Arachnida</taxon>
        <taxon>Araneae</taxon>
        <taxon>Araneomorphae</taxon>
        <taxon>Entelegynae</taxon>
        <taxon>Araneoidea</taxon>
        <taxon>Araneidae</taxon>
        <taxon>Caerostris</taxon>
    </lineage>
</organism>
<evidence type="ECO:0000313" key="2">
    <source>
        <dbReference type="Proteomes" id="UP001054945"/>
    </source>
</evidence>
<evidence type="ECO:0000313" key="1">
    <source>
        <dbReference type="EMBL" id="GIY54606.1"/>
    </source>
</evidence>
<accession>A0AAV4UA24</accession>
<name>A0AAV4UA24_CAEEX</name>